<dbReference type="InterPro" id="IPR001245">
    <property type="entry name" value="Ser-Thr/Tyr_kinase_cat_dom"/>
</dbReference>
<dbReference type="PROSITE" id="PS50011">
    <property type="entry name" value="PROTEIN_KINASE_DOM"/>
    <property type="match status" value="1"/>
</dbReference>
<dbReference type="AlphaFoldDB" id="A0AAV0IBX8"/>
<dbReference type="InterPro" id="IPR000719">
    <property type="entry name" value="Prot_kinase_dom"/>
</dbReference>
<dbReference type="EMBL" id="CAMGYJ010000003">
    <property type="protein sequence ID" value="CAI0394992.1"/>
    <property type="molecule type" value="Genomic_DNA"/>
</dbReference>
<evidence type="ECO:0000256" key="3">
    <source>
        <dbReference type="ARBA" id="ARBA00022741"/>
    </source>
</evidence>
<dbReference type="SUPFAM" id="SSF51445">
    <property type="entry name" value="(Trans)glycosidases"/>
    <property type="match status" value="1"/>
</dbReference>
<dbReference type="SMART" id="SM00636">
    <property type="entry name" value="Glyco_18"/>
    <property type="match status" value="1"/>
</dbReference>
<evidence type="ECO:0000259" key="8">
    <source>
        <dbReference type="PROSITE" id="PS51910"/>
    </source>
</evidence>
<feature type="domain" description="GH18" evidence="8">
    <location>
        <begin position="29"/>
        <end position="390"/>
    </location>
</feature>
<keyword evidence="3" id="KW-0547">Nucleotide-binding</keyword>
<dbReference type="InterPro" id="IPR001223">
    <property type="entry name" value="Glyco_hydro18_cat"/>
</dbReference>
<evidence type="ECO:0000256" key="1">
    <source>
        <dbReference type="ARBA" id="ARBA00022527"/>
    </source>
</evidence>
<dbReference type="GO" id="GO:0004674">
    <property type="term" value="F:protein serine/threonine kinase activity"/>
    <property type="evidence" value="ECO:0007669"/>
    <property type="project" value="UniProtKB-KW"/>
</dbReference>
<proteinExistence type="predicted"/>
<keyword evidence="2" id="KW-0808">Transferase</keyword>
<evidence type="ECO:0000259" key="7">
    <source>
        <dbReference type="PROSITE" id="PS50011"/>
    </source>
</evidence>
<dbReference type="SMART" id="SM00220">
    <property type="entry name" value="S_TKc"/>
    <property type="match status" value="1"/>
</dbReference>
<gene>
    <name evidence="9" type="ORF">LITE_LOCUS8549</name>
</gene>
<dbReference type="SUPFAM" id="SSF54556">
    <property type="entry name" value="Chitinase insertion domain"/>
    <property type="match status" value="1"/>
</dbReference>
<dbReference type="GO" id="GO:0008061">
    <property type="term" value="F:chitin binding"/>
    <property type="evidence" value="ECO:0007669"/>
    <property type="project" value="InterPro"/>
</dbReference>
<dbReference type="FunFam" id="1.10.510.10:FF:000384">
    <property type="entry name" value="G-type lectin S-receptor-like serine/threonine-protein kinase"/>
    <property type="match status" value="1"/>
</dbReference>
<dbReference type="GO" id="GO:0005524">
    <property type="term" value="F:ATP binding"/>
    <property type="evidence" value="ECO:0007669"/>
    <property type="project" value="UniProtKB-KW"/>
</dbReference>
<keyword evidence="4" id="KW-0418">Kinase</keyword>
<accession>A0AAV0IBX8</accession>
<dbReference type="PROSITE" id="PS00108">
    <property type="entry name" value="PROTEIN_KINASE_ST"/>
    <property type="match status" value="1"/>
</dbReference>
<reference evidence="9" key="1">
    <citation type="submission" date="2022-08" db="EMBL/GenBank/DDBJ databases">
        <authorList>
            <person name="Gutierrez-Valencia J."/>
        </authorList>
    </citation>
    <scope>NUCLEOTIDE SEQUENCE</scope>
</reference>
<feature type="chain" id="PRO_5043516240" evidence="6">
    <location>
        <begin position="25"/>
        <end position="706"/>
    </location>
</feature>
<evidence type="ECO:0000313" key="9">
    <source>
        <dbReference type="EMBL" id="CAI0394992.1"/>
    </source>
</evidence>
<dbReference type="Gene3D" id="1.10.510.10">
    <property type="entry name" value="Transferase(Phosphotransferase) domain 1"/>
    <property type="match status" value="1"/>
</dbReference>
<keyword evidence="1" id="KW-0723">Serine/threonine-protein kinase</keyword>
<dbReference type="InterPro" id="IPR008271">
    <property type="entry name" value="Ser/Thr_kinase_AS"/>
</dbReference>
<dbReference type="InterPro" id="IPR011583">
    <property type="entry name" value="Chitinase_II/V-like_cat"/>
</dbReference>
<evidence type="ECO:0000256" key="4">
    <source>
        <dbReference type="ARBA" id="ARBA00022777"/>
    </source>
</evidence>
<feature type="domain" description="Protein kinase" evidence="7">
    <location>
        <begin position="377"/>
        <end position="652"/>
    </location>
</feature>
<protein>
    <submittedName>
        <fullName evidence="9">Uncharacterized protein</fullName>
    </submittedName>
</protein>
<evidence type="ECO:0000313" key="10">
    <source>
        <dbReference type="Proteomes" id="UP001154282"/>
    </source>
</evidence>
<dbReference type="Pfam" id="PF07714">
    <property type="entry name" value="PK_Tyr_Ser-Thr"/>
    <property type="match status" value="1"/>
</dbReference>
<keyword evidence="5" id="KW-0067">ATP-binding</keyword>
<name>A0AAV0IBX8_9ROSI</name>
<sequence>MDFSIKPLLSFLLSVYCQLILSSAAKTPWIQAGYWSSDRGFPVSSIDTSSFTHLICGFSTVDPSSFQLMIPPSDEPSFSNFTSAVRSKNPSITTLLSIRCNGTNFDIFSSMLKNSTSRGSFINSSIDVARRLGFQGLDFAWSCPGNRRSVANIGDLFDEWRAAIDREVAAGSEERSSSTDRKKNGTLLLTATLSFWPIPVVSANRSLDWVHLRAGEYRTPKSDNFTAGHAALYDPAGGTDSGVKEWIGKGLPASKMVLCLAAYGYAWTVRRAAAAAGSQVVGVGSPAEGPAITGNGFYRYADIRRFVEANRARVYYNESYVVNYCSVGSTWIGYDDVDAVRAKVDYARRMGLRGYAMWQIPYDDNGTLSHVAATNDFSILNKLGQGGYGPVYKGVLADEVEIAVKKLSRNSSQGDEEFKNEVILTAQLQHVNLVRVLGYCIDEGERMLVYEYLPGNSLDQYLFDPVRSLALDWAIRAEIIEGVTQGLLYLQEYSGQSIIHRDLKPGNILLDCDMKAKISDFGMARILKRDSSEANTERFAGTRAYCPPEYLEKGVYSKKSDVYSFGILLLQIISGKRCVTRYGPHGDLELHVFAYEMWKEGRGMEIMDPSLDDSNSPCKLANCLRIALLCIQRKPRDRPSMQEVSTMLRDLYSSSSSSSSTSAITDKNVGIKDVRFFSDIASNDRLASSRDYSTNQLTVTELEARP</sequence>
<dbReference type="Gene3D" id="3.20.20.80">
    <property type="entry name" value="Glycosidases"/>
    <property type="match status" value="1"/>
</dbReference>
<dbReference type="Proteomes" id="UP001154282">
    <property type="component" value="Unassembled WGS sequence"/>
</dbReference>
<dbReference type="Gene3D" id="3.30.200.20">
    <property type="entry name" value="Phosphorylase Kinase, domain 1"/>
    <property type="match status" value="1"/>
</dbReference>
<dbReference type="Gene3D" id="3.10.50.10">
    <property type="match status" value="1"/>
</dbReference>
<dbReference type="SUPFAM" id="SSF56112">
    <property type="entry name" value="Protein kinase-like (PK-like)"/>
    <property type="match status" value="1"/>
</dbReference>
<organism evidence="9 10">
    <name type="scientific">Linum tenue</name>
    <dbReference type="NCBI Taxonomy" id="586396"/>
    <lineage>
        <taxon>Eukaryota</taxon>
        <taxon>Viridiplantae</taxon>
        <taxon>Streptophyta</taxon>
        <taxon>Embryophyta</taxon>
        <taxon>Tracheophyta</taxon>
        <taxon>Spermatophyta</taxon>
        <taxon>Magnoliopsida</taxon>
        <taxon>eudicotyledons</taxon>
        <taxon>Gunneridae</taxon>
        <taxon>Pentapetalae</taxon>
        <taxon>rosids</taxon>
        <taxon>fabids</taxon>
        <taxon>Malpighiales</taxon>
        <taxon>Linaceae</taxon>
        <taxon>Linum</taxon>
    </lineage>
</organism>
<keyword evidence="10" id="KW-1185">Reference proteome</keyword>
<evidence type="ECO:0000256" key="2">
    <source>
        <dbReference type="ARBA" id="ARBA00022679"/>
    </source>
</evidence>
<comment type="caution">
    <text evidence="9">The sequence shown here is derived from an EMBL/GenBank/DDBJ whole genome shotgun (WGS) entry which is preliminary data.</text>
</comment>
<dbReference type="InterPro" id="IPR011009">
    <property type="entry name" value="Kinase-like_dom_sf"/>
</dbReference>
<dbReference type="GO" id="GO:0005886">
    <property type="term" value="C:plasma membrane"/>
    <property type="evidence" value="ECO:0007669"/>
    <property type="project" value="TreeGrafter"/>
</dbReference>
<dbReference type="InterPro" id="IPR017853">
    <property type="entry name" value="GH"/>
</dbReference>
<dbReference type="InterPro" id="IPR029070">
    <property type="entry name" value="Chitinase_insertion_sf"/>
</dbReference>
<dbReference type="Pfam" id="PF00704">
    <property type="entry name" value="Glyco_hydro_18"/>
    <property type="match status" value="1"/>
</dbReference>
<dbReference type="PROSITE" id="PS51910">
    <property type="entry name" value="GH18_2"/>
    <property type="match status" value="1"/>
</dbReference>
<evidence type="ECO:0000256" key="5">
    <source>
        <dbReference type="ARBA" id="ARBA00022840"/>
    </source>
</evidence>
<evidence type="ECO:0000256" key="6">
    <source>
        <dbReference type="SAM" id="SignalP"/>
    </source>
</evidence>
<dbReference type="GO" id="GO:0005975">
    <property type="term" value="P:carbohydrate metabolic process"/>
    <property type="evidence" value="ECO:0007669"/>
    <property type="project" value="InterPro"/>
</dbReference>
<dbReference type="FunFam" id="3.30.200.20:FF:000162">
    <property type="entry name" value="Adenine nucleotide alpha hydrolase-like domain kinase"/>
    <property type="match status" value="1"/>
</dbReference>
<dbReference type="PANTHER" id="PTHR27002">
    <property type="entry name" value="RECEPTOR-LIKE SERINE/THREONINE-PROTEIN KINASE SD1-8"/>
    <property type="match status" value="1"/>
</dbReference>
<keyword evidence="6" id="KW-0732">Signal</keyword>
<feature type="signal peptide" evidence="6">
    <location>
        <begin position="1"/>
        <end position="24"/>
    </location>
</feature>
<dbReference type="PANTHER" id="PTHR27002:SF1077">
    <property type="entry name" value="CYSTEINE-RICH RECEPTOR-LIKE PROTEIN KINASE 4"/>
    <property type="match status" value="1"/>
</dbReference>